<gene>
    <name evidence="1" type="ORF">J2S18_003053</name>
</gene>
<dbReference type="Pfam" id="PF06486">
    <property type="entry name" value="DUF1093"/>
    <property type="match status" value="1"/>
</dbReference>
<dbReference type="PANTHER" id="PTHR36433:SF2">
    <property type="entry name" value="YXEA FAMILY PROTEIN"/>
    <property type="match status" value="1"/>
</dbReference>
<comment type="caution">
    <text evidence="1">The sequence shown here is derived from an EMBL/GenBank/DDBJ whole genome shotgun (WGS) entry which is preliminary data.</text>
</comment>
<evidence type="ECO:0000313" key="1">
    <source>
        <dbReference type="EMBL" id="MDQ0151077.1"/>
    </source>
</evidence>
<dbReference type="RefSeq" id="WP_307488036.1">
    <property type="nucleotide sequence ID" value="NZ_JAUSUF010000017.1"/>
</dbReference>
<proteinExistence type="predicted"/>
<dbReference type="SUPFAM" id="SSF159121">
    <property type="entry name" value="BC4932-like"/>
    <property type="match status" value="1"/>
</dbReference>
<dbReference type="InterPro" id="IPR036166">
    <property type="entry name" value="YxeA-like_sf"/>
</dbReference>
<dbReference type="Proteomes" id="UP001228504">
    <property type="component" value="Unassembled WGS sequence"/>
</dbReference>
<keyword evidence="2" id="KW-1185">Reference proteome</keyword>
<evidence type="ECO:0000313" key="2">
    <source>
        <dbReference type="Proteomes" id="UP001228504"/>
    </source>
</evidence>
<dbReference type="NCBIfam" id="TIGR01655">
    <property type="entry name" value="yxeA_fam"/>
    <property type="match status" value="1"/>
</dbReference>
<sequence>MGKLLKVLLVSILCAILFGGLLLGSKINPKEIGASKYYVQINKDGNKEYDGKYNGEDVYTYRYNNVKAYNSKGEKIEVKFFADKSLRKEAFLLVKVKDIKDNKENDILSYEEVKQRELPKKVKESFNAK</sequence>
<dbReference type="EMBL" id="JAUSUF010000017">
    <property type="protein sequence ID" value="MDQ0151077.1"/>
    <property type="molecule type" value="Genomic_DNA"/>
</dbReference>
<dbReference type="InterPro" id="IPR006542">
    <property type="entry name" value="DUF1093"/>
</dbReference>
<reference evidence="1 2" key="1">
    <citation type="submission" date="2023-07" db="EMBL/GenBank/DDBJ databases">
        <title>Genomic Encyclopedia of Type Strains, Phase IV (KMG-IV): sequencing the most valuable type-strain genomes for metagenomic binning, comparative biology and taxonomic classification.</title>
        <authorList>
            <person name="Goeker M."/>
        </authorList>
    </citation>
    <scope>NUCLEOTIDE SEQUENCE [LARGE SCALE GENOMIC DNA]</scope>
    <source>
        <strain evidence="1 2">DSM 20694</strain>
    </source>
</reference>
<dbReference type="Gene3D" id="2.40.50.480">
    <property type="match status" value="1"/>
</dbReference>
<protein>
    <submittedName>
        <fullName evidence="1">Uncharacterized protein (TIGR01655 family)</fullName>
    </submittedName>
</protein>
<organism evidence="1 2">
    <name type="scientific">Eubacterium multiforme</name>
    <dbReference type="NCBI Taxonomy" id="83339"/>
    <lineage>
        <taxon>Bacteria</taxon>
        <taxon>Bacillati</taxon>
        <taxon>Bacillota</taxon>
        <taxon>Clostridia</taxon>
        <taxon>Eubacteriales</taxon>
        <taxon>Eubacteriaceae</taxon>
        <taxon>Eubacterium</taxon>
    </lineage>
</organism>
<accession>A0ABT9UXN8</accession>
<dbReference type="PANTHER" id="PTHR36433">
    <property type="entry name" value="HYPOTHETICAL CYTOSOLIC PROTEIN"/>
    <property type="match status" value="1"/>
</dbReference>
<name>A0ABT9UXN8_9FIRM</name>